<dbReference type="InterPro" id="IPR006186">
    <property type="entry name" value="Ser/Thr-sp_prot-phosphatase"/>
</dbReference>
<dbReference type="EMBL" id="FWFP01000009">
    <property type="protein sequence ID" value="SLN61469.1"/>
    <property type="molecule type" value="Genomic_DNA"/>
</dbReference>
<dbReference type="PROSITE" id="PS00125">
    <property type="entry name" value="SER_THR_PHOSPHATASE"/>
    <property type="match status" value="1"/>
</dbReference>
<dbReference type="Pfam" id="PF00149">
    <property type="entry name" value="Metallophos"/>
    <property type="match status" value="1"/>
</dbReference>
<dbReference type="InterPro" id="IPR004843">
    <property type="entry name" value="Calcineurin-like_PHP"/>
</dbReference>
<evidence type="ECO:0000313" key="3">
    <source>
        <dbReference type="Proteomes" id="UP000193778"/>
    </source>
</evidence>
<dbReference type="PANTHER" id="PTHR42850">
    <property type="entry name" value="METALLOPHOSPHOESTERASE"/>
    <property type="match status" value="1"/>
</dbReference>
<organism evidence="2 3">
    <name type="scientific">Ruegeria meonggei</name>
    <dbReference type="NCBI Taxonomy" id="1446476"/>
    <lineage>
        <taxon>Bacteria</taxon>
        <taxon>Pseudomonadati</taxon>
        <taxon>Pseudomonadota</taxon>
        <taxon>Alphaproteobacteria</taxon>
        <taxon>Rhodobacterales</taxon>
        <taxon>Roseobacteraceae</taxon>
        <taxon>Ruegeria</taxon>
    </lineage>
</organism>
<dbReference type="InterPro" id="IPR050126">
    <property type="entry name" value="Ap4A_hydrolase"/>
</dbReference>
<dbReference type="AlphaFoldDB" id="A0A1X6ZTS8"/>
<gene>
    <name evidence="2" type="primary">pphB</name>
    <name evidence="2" type="ORF">RUM8411_02997</name>
</gene>
<reference evidence="3" key="1">
    <citation type="submission" date="2017-03" db="EMBL/GenBank/DDBJ databases">
        <authorList>
            <person name="Rodrigo-Torres L."/>
            <person name="Arahal R.D."/>
            <person name="Lucena T."/>
        </authorList>
    </citation>
    <scope>NUCLEOTIDE SEQUENCE [LARGE SCALE GENOMIC DNA]</scope>
    <source>
        <strain evidence="3">CECT 8411</strain>
    </source>
</reference>
<dbReference type="CDD" id="cd00144">
    <property type="entry name" value="MPP_PPP_family"/>
    <property type="match status" value="1"/>
</dbReference>
<dbReference type="EC" id="3.1.3.16" evidence="2"/>
<dbReference type="PANTHER" id="PTHR42850:SF4">
    <property type="entry name" value="ZINC-DEPENDENT ENDOPOLYPHOSPHATASE"/>
    <property type="match status" value="1"/>
</dbReference>
<protein>
    <submittedName>
        <fullName evidence="2">Serine/threonine-protein phosphatase 2</fullName>
        <ecNumber evidence="2">3.1.3.16</ecNumber>
    </submittedName>
</protein>
<keyword evidence="2" id="KW-0378">Hydrolase</keyword>
<evidence type="ECO:0000313" key="2">
    <source>
        <dbReference type="EMBL" id="SLN61469.1"/>
    </source>
</evidence>
<keyword evidence="3" id="KW-1185">Reference proteome</keyword>
<proteinExistence type="predicted"/>
<name>A0A1X6ZTS8_9RHOB</name>
<dbReference type="InterPro" id="IPR029052">
    <property type="entry name" value="Metallo-depent_PP-like"/>
</dbReference>
<dbReference type="GO" id="GO:0110154">
    <property type="term" value="P:RNA decapping"/>
    <property type="evidence" value="ECO:0007669"/>
    <property type="project" value="TreeGrafter"/>
</dbReference>
<dbReference type="Gene3D" id="3.60.21.10">
    <property type="match status" value="1"/>
</dbReference>
<dbReference type="GO" id="GO:0008803">
    <property type="term" value="F:bis(5'-nucleosyl)-tetraphosphatase (symmetrical) activity"/>
    <property type="evidence" value="ECO:0007669"/>
    <property type="project" value="TreeGrafter"/>
</dbReference>
<sequence>MLPSLPNLFGRRAVFSTPAPDNPICVIGDVHGCIAQLEMLLVQVPEDHQVILVGDCVDRGEHSAEVLRLISARPEFTCLRGNHEEMLLRFLESPEAYGPRWLRYGGLQTLASFGVRSARAEMSKSELRGCRDALQDAMGDVLCQWVQGLKTSWSSGNVLVTHAGADPNSDPAQQSDTSLVWGHPSFQKVDRRDGVWVVYGHTIVGQAGATRGRIAVDTGAYATGVLSAVCLDGNEPRFLTARP</sequence>
<evidence type="ECO:0000259" key="1">
    <source>
        <dbReference type="PROSITE" id="PS00125"/>
    </source>
</evidence>
<dbReference type="GO" id="GO:0005737">
    <property type="term" value="C:cytoplasm"/>
    <property type="evidence" value="ECO:0007669"/>
    <property type="project" value="TreeGrafter"/>
</dbReference>
<feature type="domain" description="Serine/threonine specific protein phosphatases" evidence="1">
    <location>
        <begin position="79"/>
        <end position="84"/>
    </location>
</feature>
<accession>A0A1X6ZTS8</accession>
<dbReference type="SUPFAM" id="SSF56300">
    <property type="entry name" value="Metallo-dependent phosphatases"/>
    <property type="match status" value="1"/>
</dbReference>
<dbReference type="GO" id="GO:0004722">
    <property type="term" value="F:protein serine/threonine phosphatase activity"/>
    <property type="evidence" value="ECO:0007669"/>
    <property type="project" value="UniProtKB-EC"/>
</dbReference>
<dbReference type="Proteomes" id="UP000193778">
    <property type="component" value="Unassembled WGS sequence"/>
</dbReference>